<proteinExistence type="predicted"/>
<reference evidence="6 7" key="1">
    <citation type="submission" date="2024-08" db="EMBL/GenBank/DDBJ databases">
        <title>Genome mining of Saccharopolyspora cebuensis PGLac3 from Nigerian medicinal plant.</title>
        <authorList>
            <person name="Ezeobiora C.E."/>
            <person name="Igbokwe N.H."/>
            <person name="Amin D.H."/>
            <person name="Mendie U.E."/>
        </authorList>
    </citation>
    <scope>NUCLEOTIDE SEQUENCE [LARGE SCALE GENOMIC DNA]</scope>
    <source>
        <strain evidence="6 7">PGLac3</strain>
    </source>
</reference>
<dbReference type="Pfam" id="PF00440">
    <property type="entry name" value="TetR_N"/>
    <property type="match status" value="1"/>
</dbReference>
<dbReference type="RefSeq" id="WP_345364281.1">
    <property type="nucleotide sequence ID" value="NZ_JBGEHV010000015.1"/>
</dbReference>
<evidence type="ECO:0000256" key="4">
    <source>
        <dbReference type="PROSITE-ProRule" id="PRU00335"/>
    </source>
</evidence>
<protein>
    <submittedName>
        <fullName evidence="6">TetR/AcrR family transcriptional regulator</fullName>
    </submittedName>
</protein>
<dbReference type="SUPFAM" id="SSF48498">
    <property type="entry name" value="Tetracyclin repressor-like, C-terminal domain"/>
    <property type="match status" value="1"/>
</dbReference>
<evidence type="ECO:0000256" key="3">
    <source>
        <dbReference type="ARBA" id="ARBA00023163"/>
    </source>
</evidence>
<dbReference type="InterPro" id="IPR050109">
    <property type="entry name" value="HTH-type_TetR-like_transc_reg"/>
</dbReference>
<sequence>MVRRYHHGELRAAMIRGSLELIAEQGMQRFSVAEVARRVGVSTAAPYRHFADREGLLAAVARTVAEELADQVRAAAEGHADPADRLAAAAGGYTRHTIESRAGLPVVFAAELHHSQREDLHESKRTLMDGFLELALAAAPDPPTALELMEQLLAQAHGYATLHLDGVFGQHGYDVDLVVRKSVDAARIVIAGRCGAAA</sequence>
<dbReference type="Gene3D" id="1.10.357.10">
    <property type="entry name" value="Tetracycline Repressor, domain 2"/>
    <property type="match status" value="1"/>
</dbReference>
<dbReference type="Proteomes" id="UP001564626">
    <property type="component" value="Unassembled WGS sequence"/>
</dbReference>
<dbReference type="SUPFAM" id="SSF46689">
    <property type="entry name" value="Homeodomain-like"/>
    <property type="match status" value="1"/>
</dbReference>
<dbReference type="EMBL" id="JBGEHV010000015">
    <property type="protein sequence ID" value="MEY8039907.1"/>
    <property type="molecule type" value="Genomic_DNA"/>
</dbReference>
<dbReference type="PANTHER" id="PTHR30055:SF220">
    <property type="entry name" value="TETR-FAMILY REGULATORY PROTEIN"/>
    <property type="match status" value="1"/>
</dbReference>
<feature type="DNA-binding region" description="H-T-H motif" evidence="4">
    <location>
        <begin position="31"/>
        <end position="50"/>
    </location>
</feature>
<feature type="domain" description="HTH tetR-type" evidence="5">
    <location>
        <begin position="8"/>
        <end position="68"/>
    </location>
</feature>
<gene>
    <name evidence="6" type="ORF">AB8O55_10910</name>
</gene>
<organism evidence="6 7">
    <name type="scientific">Saccharopolyspora cebuensis</name>
    <dbReference type="NCBI Taxonomy" id="418759"/>
    <lineage>
        <taxon>Bacteria</taxon>
        <taxon>Bacillati</taxon>
        <taxon>Actinomycetota</taxon>
        <taxon>Actinomycetes</taxon>
        <taxon>Pseudonocardiales</taxon>
        <taxon>Pseudonocardiaceae</taxon>
        <taxon>Saccharopolyspora</taxon>
    </lineage>
</organism>
<dbReference type="InterPro" id="IPR009057">
    <property type="entry name" value="Homeodomain-like_sf"/>
</dbReference>
<keyword evidence="2 4" id="KW-0238">DNA-binding</keyword>
<dbReference type="PROSITE" id="PS50977">
    <property type="entry name" value="HTH_TETR_2"/>
    <property type="match status" value="1"/>
</dbReference>
<evidence type="ECO:0000313" key="6">
    <source>
        <dbReference type="EMBL" id="MEY8039907.1"/>
    </source>
</evidence>
<evidence type="ECO:0000259" key="5">
    <source>
        <dbReference type="PROSITE" id="PS50977"/>
    </source>
</evidence>
<accession>A0ABV4CIT5</accession>
<dbReference type="InterPro" id="IPR025996">
    <property type="entry name" value="MT1864/Rv1816-like_C"/>
</dbReference>
<keyword evidence="1" id="KW-0805">Transcription regulation</keyword>
<comment type="caution">
    <text evidence="6">The sequence shown here is derived from an EMBL/GenBank/DDBJ whole genome shotgun (WGS) entry which is preliminary data.</text>
</comment>
<evidence type="ECO:0000313" key="7">
    <source>
        <dbReference type="Proteomes" id="UP001564626"/>
    </source>
</evidence>
<name>A0ABV4CIT5_9PSEU</name>
<dbReference type="PANTHER" id="PTHR30055">
    <property type="entry name" value="HTH-TYPE TRANSCRIPTIONAL REGULATOR RUTR"/>
    <property type="match status" value="1"/>
</dbReference>
<keyword evidence="7" id="KW-1185">Reference proteome</keyword>
<dbReference type="InterPro" id="IPR001647">
    <property type="entry name" value="HTH_TetR"/>
</dbReference>
<dbReference type="PRINTS" id="PR00455">
    <property type="entry name" value="HTHTETR"/>
</dbReference>
<keyword evidence="3" id="KW-0804">Transcription</keyword>
<evidence type="ECO:0000256" key="1">
    <source>
        <dbReference type="ARBA" id="ARBA00023015"/>
    </source>
</evidence>
<evidence type="ECO:0000256" key="2">
    <source>
        <dbReference type="ARBA" id="ARBA00023125"/>
    </source>
</evidence>
<dbReference type="InterPro" id="IPR036271">
    <property type="entry name" value="Tet_transcr_reg_TetR-rel_C_sf"/>
</dbReference>
<dbReference type="Pfam" id="PF13305">
    <property type="entry name" value="TetR_C_33"/>
    <property type="match status" value="1"/>
</dbReference>